<dbReference type="SUPFAM" id="SSF52540">
    <property type="entry name" value="P-loop containing nucleoside triphosphate hydrolases"/>
    <property type="match status" value="1"/>
</dbReference>
<dbReference type="Pfam" id="PF13086">
    <property type="entry name" value="AAA_11"/>
    <property type="match status" value="1"/>
</dbReference>
<evidence type="ECO:0000259" key="7">
    <source>
        <dbReference type="Pfam" id="PF13086"/>
    </source>
</evidence>
<dbReference type="PANTHER" id="PTHR43788">
    <property type="entry name" value="DNA2/NAM7 HELICASE FAMILY MEMBER"/>
    <property type="match status" value="1"/>
</dbReference>
<feature type="domain" description="DNA2/NAM7 helicase-like C-terminal" evidence="8">
    <location>
        <begin position="745"/>
        <end position="952"/>
    </location>
</feature>
<evidence type="ECO:0000256" key="4">
    <source>
        <dbReference type="ARBA" id="ARBA00022806"/>
    </source>
</evidence>
<evidence type="ECO:0000256" key="1">
    <source>
        <dbReference type="ARBA" id="ARBA00007913"/>
    </source>
</evidence>
<proteinExistence type="inferred from homology"/>
<sequence>MLKHEQTVPFWPKEKIASYPYTLALLYKLEKNYLDINWPSNGESQELVAQQIQSVKKVWLYSFKPNDTVIITLLVGKYKITLNVAKSNNKPRLWLSRIYYENNLDRQRMLQHGMILELEGIKFFSGREFGFHLESNDLRYSSGKYVTDLLELINSPWNIEGEKIKDDDITEKSLSEKEIEVLQALRDFIDSEYELESLAAKQSMPFFASSITARKKKTTYRLHYEITFDEDDYLRLTELQPSLLEILDNMRVSTEVYMEISDLNPIENRPIIYVSIEKQEKSSKIPKQSFLNLAALPTLQNVRKDVVDSLETQTTKNPWLLELAAEVYAHSPLKPQRLNIPISKFPRTDSQQKAIEIGISSKDYALVLGPPGTGKTTVILQWVKYFVAQGKRILVTSQNNKAVDNVLERLSEESDFECIRIGNENKISSCLENITLDNKAVKLQKQLFSSSDKTLKALKQQLDYLKSLLMNRNEIIESLKAIEETQSDIINNINSLNESKKMLTIVKRNILIKNNMLDNFLEKINKIKQKKWPFFKLLGHWLNNRKINFIKRRIIKLNVDLDGLEKNRIQHEEAVKDTENKFTKNHNFIKTKKETIDRYFIKISSLVDEIILPDSFNHIKTREDIQAIDKLFDKVFNIYTNLKEWFEKVKSERQQALYKILIEKVNVVGATCIGINTKSLFRELDFDVVIVDESGQIQLHNLIVPLSRSNKAILVGDHKQLPPIFSEEVIDEIKSKGSGDFVNLYRSSWFEELWKKTPEDRKIMLDTQFRCPSMISDYVSKAFYNEKYFAGAGMSKKKALLSFCPQPMVWIDTARLQKKHEKTILLDGRLVVQDNCNETKLIIEILKLSMKEKPELINNREIGIIVPYANHVKAIKKAIRKEQKQGKLLEIVLPLNELVASVDSFQGQEKDLIIFTFTRSNRQGKVGFLSDWRRLNVAQTRAKKQLIMIGDSHTLTQGADRLRALDVEFKKAMVLLKSFCYQKGSLLRASKFLNELKVSR</sequence>
<dbReference type="Gene3D" id="3.40.50.300">
    <property type="entry name" value="P-loop containing nucleotide triphosphate hydrolases"/>
    <property type="match status" value="2"/>
</dbReference>
<dbReference type="InterPro" id="IPR027417">
    <property type="entry name" value="P-loop_NTPase"/>
</dbReference>
<evidence type="ECO:0000313" key="10">
    <source>
        <dbReference type="Proteomes" id="UP000242175"/>
    </source>
</evidence>
<dbReference type="KEGG" id="pmai:CF386_10055"/>
<comment type="similarity">
    <text evidence="1">Belongs to the DNA2/NAM7 helicase family.</text>
</comment>
<dbReference type="EMBL" id="CP022356">
    <property type="protein sequence ID" value="ASK79394.1"/>
    <property type="molecule type" value="Genomic_DNA"/>
</dbReference>
<dbReference type="InterPro" id="IPR041677">
    <property type="entry name" value="DNA2/NAM7_AAA_11"/>
</dbReference>
<dbReference type="RefSeq" id="WP_089074302.1">
    <property type="nucleotide sequence ID" value="NZ_CBCSAM010000004.1"/>
</dbReference>
<dbReference type="InterPro" id="IPR050534">
    <property type="entry name" value="Coronavir_polyprotein_1ab"/>
</dbReference>
<dbReference type="InterPro" id="IPR041679">
    <property type="entry name" value="DNA2/NAM7-like_C"/>
</dbReference>
<dbReference type="CDD" id="cd18808">
    <property type="entry name" value="SF1_C_Upf1"/>
    <property type="match status" value="1"/>
</dbReference>
<dbReference type="PANTHER" id="PTHR43788:SF8">
    <property type="entry name" value="DNA-BINDING PROTEIN SMUBP-2"/>
    <property type="match status" value="1"/>
</dbReference>
<evidence type="ECO:0000259" key="8">
    <source>
        <dbReference type="Pfam" id="PF13087"/>
    </source>
</evidence>
<dbReference type="Proteomes" id="UP000242175">
    <property type="component" value="Chromosome small"/>
</dbReference>
<keyword evidence="5" id="KW-0067">ATP-binding</keyword>
<dbReference type="CDD" id="cd17934">
    <property type="entry name" value="DEXXQc_Upf1-like"/>
    <property type="match status" value="1"/>
</dbReference>
<evidence type="ECO:0000256" key="5">
    <source>
        <dbReference type="ARBA" id="ARBA00022840"/>
    </source>
</evidence>
<keyword evidence="4" id="KW-0347">Helicase</keyword>
<feature type="domain" description="DNA2/NAM7 helicase helicase" evidence="7">
    <location>
        <begin position="349"/>
        <end position="724"/>
    </location>
</feature>
<dbReference type="GO" id="GO:0043139">
    <property type="term" value="F:5'-3' DNA helicase activity"/>
    <property type="evidence" value="ECO:0007669"/>
    <property type="project" value="TreeGrafter"/>
</dbReference>
<evidence type="ECO:0000313" key="9">
    <source>
        <dbReference type="EMBL" id="ASK79394.1"/>
    </source>
</evidence>
<keyword evidence="3" id="KW-0378">Hydrolase</keyword>
<dbReference type="GO" id="GO:0016787">
    <property type="term" value="F:hydrolase activity"/>
    <property type="evidence" value="ECO:0007669"/>
    <property type="project" value="UniProtKB-KW"/>
</dbReference>
<dbReference type="GO" id="GO:0005524">
    <property type="term" value="F:ATP binding"/>
    <property type="evidence" value="ECO:0007669"/>
    <property type="project" value="UniProtKB-KW"/>
</dbReference>
<dbReference type="InterPro" id="IPR047187">
    <property type="entry name" value="SF1_C_Upf1"/>
</dbReference>
<dbReference type="OrthoDB" id="9757917at2"/>
<evidence type="ECO:0000256" key="6">
    <source>
        <dbReference type="SAM" id="Coils"/>
    </source>
</evidence>
<organism evidence="9 10">
    <name type="scientific">Paraphotobacterium marinum</name>
    <dbReference type="NCBI Taxonomy" id="1755811"/>
    <lineage>
        <taxon>Bacteria</taxon>
        <taxon>Pseudomonadati</taxon>
        <taxon>Pseudomonadota</taxon>
        <taxon>Gammaproteobacteria</taxon>
        <taxon>Vibrionales</taxon>
        <taxon>Vibrionaceae</taxon>
        <taxon>Paraphotobacterium</taxon>
    </lineage>
</organism>
<name>A0A220VG70_9GAMM</name>
<accession>A0A220VG70</accession>
<evidence type="ECO:0008006" key="11">
    <source>
        <dbReference type="Google" id="ProtNLM"/>
    </source>
</evidence>
<gene>
    <name evidence="9" type="ORF">CF386_10055</name>
</gene>
<dbReference type="Pfam" id="PF13087">
    <property type="entry name" value="AAA_12"/>
    <property type="match status" value="1"/>
</dbReference>
<evidence type="ECO:0000256" key="2">
    <source>
        <dbReference type="ARBA" id="ARBA00022741"/>
    </source>
</evidence>
<reference evidence="9 10" key="1">
    <citation type="journal article" date="2016" name="Int. J. Syst. Evol. Microbiol.">
        <title>Paraphotobacterium marinum gen. nov., sp. nov., a member of the family Vibrionaceae, isolated from surface seawater.</title>
        <authorList>
            <person name="Huang Z."/>
            <person name="Dong C."/>
            <person name="Shao Z."/>
        </authorList>
    </citation>
    <scope>NUCLEOTIDE SEQUENCE [LARGE SCALE GENOMIC DNA]</scope>
    <source>
        <strain evidence="9 10">NSCS20N07D</strain>
    </source>
</reference>
<keyword evidence="2" id="KW-0547">Nucleotide-binding</keyword>
<keyword evidence="10" id="KW-1185">Reference proteome</keyword>
<protein>
    <recommendedName>
        <fullName evidence="11">DNA helicase</fullName>
    </recommendedName>
</protein>
<evidence type="ECO:0000256" key="3">
    <source>
        <dbReference type="ARBA" id="ARBA00022801"/>
    </source>
</evidence>
<feature type="coiled-coil region" evidence="6">
    <location>
        <begin position="547"/>
        <end position="581"/>
    </location>
</feature>
<dbReference type="AlphaFoldDB" id="A0A220VG70"/>
<keyword evidence="6" id="KW-0175">Coiled coil</keyword>